<organism evidence="1 2">
    <name type="scientific">Candidatus Desulfovibrio intestinavium</name>
    <dbReference type="NCBI Taxonomy" id="2838534"/>
    <lineage>
        <taxon>Bacteria</taxon>
        <taxon>Pseudomonadati</taxon>
        <taxon>Thermodesulfobacteriota</taxon>
        <taxon>Desulfovibrionia</taxon>
        <taxon>Desulfovibrionales</taxon>
        <taxon>Desulfovibrionaceae</taxon>
        <taxon>Desulfovibrio</taxon>
    </lineage>
</organism>
<evidence type="ECO:0000313" key="2">
    <source>
        <dbReference type="Proteomes" id="UP000823821"/>
    </source>
</evidence>
<dbReference type="Proteomes" id="UP000823821">
    <property type="component" value="Unassembled WGS sequence"/>
</dbReference>
<dbReference type="EMBL" id="DWZD01000053">
    <property type="protein sequence ID" value="HJA79986.1"/>
    <property type="molecule type" value="Genomic_DNA"/>
</dbReference>
<dbReference type="AlphaFoldDB" id="A0A9D2HN18"/>
<accession>A0A9D2HN18</accession>
<name>A0A9D2HN18_9BACT</name>
<comment type="caution">
    <text evidence="1">The sequence shown here is derived from an EMBL/GenBank/DDBJ whole genome shotgun (WGS) entry which is preliminary data.</text>
</comment>
<reference evidence="1" key="2">
    <citation type="submission" date="2021-04" db="EMBL/GenBank/DDBJ databases">
        <authorList>
            <person name="Gilroy R."/>
        </authorList>
    </citation>
    <scope>NUCLEOTIDE SEQUENCE</scope>
    <source>
        <strain evidence="1">5032</strain>
    </source>
</reference>
<reference evidence="1" key="1">
    <citation type="journal article" date="2021" name="PeerJ">
        <title>Extensive microbial diversity within the chicken gut microbiome revealed by metagenomics and culture.</title>
        <authorList>
            <person name="Gilroy R."/>
            <person name="Ravi A."/>
            <person name="Getino M."/>
            <person name="Pursley I."/>
            <person name="Horton D.L."/>
            <person name="Alikhan N.F."/>
            <person name="Baker D."/>
            <person name="Gharbi K."/>
            <person name="Hall N."/>
            <person name="Watson M."/>
            <person name="Adriaenssens E.M."/>
            <person name="Foster-Nyarko E."/>
            <person name="Jarju S."/>
            <person name="Secka A."/>
            <person name="Antonio M."/>
            <person name="Oren A."/>
            <person name="Chaudhuri R.R."/>
            <person name="La Ragione R."/>
            <person name="Hildebrand F."/>
            <person name="Pallen M.J."/>
        </authorList>
    </citation>
    <scope>NUCLEOTIDE SEQUENCE</scope>
    <source>
        <strain evidence="1">5032</strain>
    </source>
</reference>
<gene>
    <name evidence="1" type="ORF">H9784_10565</name>
</gene>
<proteinExistence type="predicted"/>
<evidence type="ECO:0000313" key="1">
    <source>
        <dbReference type="EMBL" id="HJA79986.1"/>
    </source>
</evidence>
<sequence length="117" mass="12493">MHEGKPPLAASAGEASIDVAELPSDAAAERRAALAALLAHITSFTDGRVRLRHSALRADAVHAPLREALELAGCFTGLTFSRRTGSLLLEYDPQRHSRADFLEAALPVGFFLARCEG</sequence>
<protein>
    <submittedName>
        <fullName evidence="1">Uncharacterized protein</fullName>
    </submittedName>
</protein>